<comment type="caution">
    <text evidence="6">The sequence shown here is derived from an EMBL/GenBank/DDBJ whole genome shotgun (WGS) entry which is preliminary data.</text>
</comment>
<dbReference type="EMBL" id="FNBW01000011">
    <property type="protein sequence ID" value="SDG15531.1"/>
    <property type="molecule type" value="Genomic_DNA"/>
</dbReference>
<dbReference type="PIRSF" id="PIRSF000103">
    <property type="entry name" value="HIBADH"/>
    <property type="match status" value="1"/>
</dbReference>
<evidence type="ECO:0000259" key="4">
    <source>
        <dbReference type="Pfam" id="PF03446"/>
    </source>
</evidence>
<dbReference type="GO" id="GO:0050661">
    <property type="term" value="F:NADP binding"/>
    <property type="evidence" value="ECO:0007669"/>
    <property type="project" value="InterPro"/>
</dbReference>
<keyword evidence="1" id="KW-0560">Oxidoreductase</keyword>
<dbReference type="GO" id="GO:0016491">
    <property type="term" value="F:oxidoreductase activity"/>
    <property type="evidence" value="ECO:0007669"/>
    <property type="project" value="UniProtKB-KW"/>
</dbReference>
<feature type="domain" description="3-hydroxyisobutyrate dehydrogenase-like NAD-binding" evidence="5">
    <location>
        <begin position="161"/>
        <end position="281"/>
    </location>
</feature>
<dbReference type="InterPro" id="IPR036291">
    <property type="entry name" value="NAD(P)-bd_dom_sf"/>
</dbReference>
<evidence type="ECO:0000256" key="3">
    <source>
        <dbReference type="PIRSR" id="PIRSR000103-1"/>
    </source>
</evidence>
<reference evidence="6 7" key="1">
    <citation type="submission" date="2016-10" db="EMBL/GenBank/DDBJ databases">
        <authorList>
            <person name="Varghese N."/>
            <person name="Submissions S."/>
        </authorList>
    </citation>
    <scope>NUCLEOTIDE SEQUENCE [LARGE SCALE GENOMIC DNA]</scope>
    <source>
        <strain evidence="6 7">DSM 18839</strain>
    </source>
</reference>
<accession>A0A8G2BM39</accession>
<dbReference type="Proteomes" id="UP000198615">
    <property type="component" value="Unassembled WGS sequence"/>
</dbReference>
<dbReference type="RefSeq" id="WP_175474272.1">
    <property type="nucleotide sequence ID" value="NZ_FNBW01000011.1"/>
</dbReference>
<dbReference type="InterPro" id="IPR008927">
    <property type="entry name" value="6-PGluconate_DH-like_C_sf"/>
</dbReference>
<dbReference type="InterPro" id="IPR015815">
    <property type="entry name" value="HIBADH-related"/>
</dbReference>
<keyword evidence="2" id="KW-0520">NAD</keyword>
<evidence type="ECO:0000256" key="1">
    <source>
        <dbReference type="ARBA" id="ARBA00023002"/>
    </source>
</evidence>
<dbReference type="Pfam" id="PF14833">
    <property type="entry name" value="NAD_binding_11"/>
    <property type="match status" value="1"/>
</dbReference>
<dbReference type="InterPro" id="IPR013328">
    <property type="entry name" value="6PGD_dom2"/>
</dbReference>
<dbReference type="AlphaFoldDB" id="A0A8G2BM39"/>
<evidence type="ECO:0000256" key="2">
    <source>
        <dbReference type="ARBA" id="ARBA00023027"/>
    </source>
</evidence>
<dbReference type="SUPFAM" id="SSF51735">
    <property type="entry name" value="NAD(P)-binding Rossmann-fold domains"/>
    <property type="match status" value="1"/>
</dbReference>
<evidence type="ECO:0000313" key="6">
    <source>
        <dbReference type="EMBL" id="SDG15531.1"/>
    </source>
</evidence>
<dbReference type="SUPFAM" id="SSF48179">
    <property type="entry name" value="6-phosphogluconate dehydrogenase C-terminal domain-like"/>
    <property type="match status" value="1"/>
</dbReference>
<dbReference type="Gene3D" id="1.10.1040.10">
    <property type="entry name" value="N-(1-d-carboxylethyl)-l-norvaline Dehydrogenase, domain 2"/>
    <property type="match status" value="1"/>
</dbReference>
<evidence type="ECO:0000259" key="5">
    <source>
        <dbReference type="Pfam" id="PF14833"/>
    </source>
</evidence>
<dbReference type="PANTHER" id="PTHR43060">
    <property type="entry name" value="3-HYDROXYISOBUTYRATE DEHYDROGENASE-LIKE 1, MITOCHONDRIAL-RELATED"/>
    <property type="match status" value="1"/>
</dbReference>
<gene>
    <name evidence="6" type="ORF">SAMN05660686_03534</name>
</gene>
<dbReference type="PANTHER" id="PTHR43060:SF15">
    <property type="entry name" value="3-HYDROXYISOBUTYRATE DEHYDROGENASE-LIKE 1, MITOCHONDRIAL-RELATED"/>
    <property type="match status" value="1"/>
</dbReference>
<sequence length="288" mass="30188">MRIGFLGIGNMGRPMAGKLLDAGHELWVHDIRDEAMQPLLDRQARRAGSPAELADACDTVVVSLPTLAIFRQALDDLLAGGALKTLVNTCTVGGPFVAEVERLCAERGVAVIDAPISGGPAGAAAGTLAVMVSGDPETVARLDPVFRAWGPTVVVAGDTPGAAQTMKLTNNILFAVGLVATSEAMTMAEKGGIAPETMLQVLNNGTGKNFATTNVFPNNIVPGSFDFGATVEILMKDVNLAIEQGESLGVPMWVCQAARLVMLHGKFQGRADQDLSRIVEIVRDGTKR</sequence>
<feature type="domain" description="6-phosphogluconate dehydrogenase NADP-binding" evidence="4">
    <location>
        <begin position="2"/>
        <end position="157"/>
    </location>
</feature>
<proteinExistence type="predicted"/>
<protein>
    <submittedName>
        <fullName evidence="6">2-hydroxy-3-oxopropionate reductase</fullName>
    </submittedName>
</protein>
<organism evidence="6 7">
    <name type="scientific">Thalassobaculum litoreum DSM 18839</name>
    <dbReference type="NCBI Taxonomy" id="1123362"/>
    <lineage>
        <taxon>Bacteria</taxon>
        <taxon>Pseudomonadati</taxon>
        <taxon>Pseudomonadota</taxon>
        <taxon>Alphaproteobacteria</taxon>
        <taxon>Rhodospirillales</taxon>
        <taxon>Thalassobaculaceae</taxon>
        <taxon>Thalassobaculum</taxon>
    </lineage>
</organism>
<dbReference type="Gene3D" id="3.40.50.720">
    <property type="entry name" value="NAD(P)-binding Rossmann-like Domain"/>
    <property type="match status" value="1"/>
</dbReference>
<dbReference type="GO" id="GO:0051287">
    <property type="term" value="F:NAD binding"/>
    <property type="evidence" value="ECO:0007669"/>
    <property type="project" value="InterPro"/>
</dbReference>
<feature type="active site" evidence="3">
    <location>
        <position position="167"/>
    </location>
</feature>
<dbReference type="Pfam" id="PF03446">
    <property type="entry name" value="NAD_binding_2"/>
    <property type="match status" value="1"/>
</dbReference>
<keyword evidence="7" id="KW-1185">Reference proteome</keyword>
<name>A0A8G2BM39_9PROT</name>
<evidence type="ECO:0000313" key="7">
    <source>
        <dbReference type="Proteomes" id="UP000198615"/>
    </source>
</evidence>
<dbReference type="InterPro" id="IPR029154">
    <property type="entry name" value="HIBADH-like_NADP-bd"/>
</dbReference>
<dbReference type="InterPro" id="IPR006115">
    <property type="entry name" value="6PGDH_NADP-bd"/>
</dbReference>